<organism evidence="2 3">
    <name type="scientific">Bacillus altitudinis</name>
    <dbReference type="NCBI Taxonomy" id="293387"/>
    <lineage>
        <taxon>Bacteria</taxon>
        <taxon>Bacillati</taxon>
        <taxon>Bacillota</taxon>
        <taxon>Bacilli</taxon>
        <taxon>Bacillales</taxon>
        <taxon>Bacillaceae</taxon>
        <taxon>Bacillus</taxon>
    </lineage>
</organism>
<protein>
    <recommendedName>
        <fullName evidence="1">IrrE N-terminal-like domain-containing protein</fullName>
    </recommendedName>
</protein>
<gene>
    <name evidence="2" type="ORF">BACI348_41632</name>
</gene>
<name>A0A653U1H2_BACAB</name>
<evidence type="ECO:0000313" key="3">
    <source>
        <dbReference type="Proteomes" id="UP000433089"/>
    </source>
</evidence>
<evidence type="ECO:0000259" key="1">
    <source>
        <dbReference type="Pfam" id="PF06114"/>
    </source>
</evidence>
<dbReference type="Pfam" id="PF06114">
    <property type="entry name" value="Peptidase_M78"/>
    <property type="match status" value="1"/>
</dbReference>
<reference evidence="2 3" key="1">
    <citation type="submission" date="2019-10" db="EMBL/GenBank/DDBJ databases">
        <authorList>
            <person name="Karimi E."/>
        </authorList>
    </citation>
    <scope>NUCLEOTIDE SEQUENCE [LARGE SCALE GENOMIC DNA]</scope>
    <source>
        <strain evidence="2">Bacillus sp. 348</strain>
    </source>
</reference>
<dbReference type="RefSeq" id="WP_159159828.1">
    <property type="nucleotide sequence ID" value="NZ_LR732831.1"/>
</dbReference>
<dbReference type="Proteomes" id="UP000433089">
    <property type="component" value="Unassembled WGS sequence"/>
</dbReference>
<feature type="domain" description="IrrE N-terminal-like" evidence="1">
    <location>
        <begin position="53"/>
        <end position="147"/>
    </location>
</feature>
<dbReference type="EMBL" id="CABWLH010000009">
    <property type="protein sequence ID" value="VXB81779.1"/>
    <property type="molecule type" value="Genomic_DNA"/>
</dbReference>
<proteinExistence type="predicted"/>
<dbReference type="InterPro" id="IPR010359">
    <property type="entry name" value="IrrE_HExxH"/>
</dbReference>
<evidence type="ECO:0000313" key="2">
    <source>
        <dbReference type="EMBL" id="VXB81779.1"/>
    </source>
</evidence>
<accession>A0A653U1H2</accession>
<dbReference type="AlphaFoldDB" id="A0A653U1H2"/>
<sequence length="156" mass="18610">MERILPKNTTHLDDWIEAFYHQINITNPSELDLLDIAYRSNVKVEFLNISSRYYDGTIIIDNRLSPQEQWQDFGHELCHALRHEGNQLIMPPLFRELQEMQAKRFAYKFCIPTFMLRKIKAIQPYNNFTNEIAALFNVTYEFATERFMTLNLCHMS</sequence>